<dbReference type="AlphaFoldDB" id="A0A9X1V9W0"/>
<accession>A0A9X1V9W0</accession>
<comment type="similarity">
    <text evidence="6 15">Belongs to the class-IV pyridoxal-phosphate-dependent aminotransferase family.</text>
</comment>
<organism evidence="18 19">
    <name type="scientific">Sulfoacidibacillus ferrooxidans</name>
    <dbReference type="NCBI Taxonomy" id="2005001"/>
    <lineage>
        <taxon>Bacteria</taxon>
        <taxon>Bacillati</taxon>
        <taxon>Bacillota</taxon>
        <taxon>Bacilli</taxon>
        <taxon>Bacillales</taxon>
        <taxon>Alicyclobacillaceae</taxon>
        <taxon>Sulfoacidibacillus</taxon>
    </lineage>
</organism>
<evidence type="ECO:0000256" key="9">
    <source>
        <dbReference type="ARBA" id="ARBA00022679"/>
    </source>
</evidence>
<dbReference type="GO" id="GO:0008652">
    <property type="term" value="P:amino acid biosynthetic process"/>
    <property type="evidence" value="ECO:0007669"/>
    <property type="project" value="UniProtKB-KW"/>
</dbReference>
<comment type="pathway">
    <text evidence="5 17">Amino-acid biosynthesis; L-leucine biosynthesis; L-leucine from 3-methyl-2-oxobutanoate: step 4/4.</text>
</comment>
<evidence type="ECO:0000256" key="13">
    <source>
        <dbReference type="ARBA" id="ARBA00048798"/>
    </source>
</evidence>
<keyword evidence="8 17" id="KW-0028">Amino-acid biosynthesis</keyword>
<name>A0A9X1V9W0_9BACL</name>
<protein>
    <recommendedName>
        <fullName evidence="17">Branched-chain-amino-acid aminotransferase</fullName>
        <shortName evidence="17">BCAT</shortName>
        <ecNumber evidence="17">2.6.1.42</ecNumber>
    </recommendedName>
</protein>
<keyword evidence="7 17" id="KW-0032">Aminotransferase</keyword>
<comment type="pathway">
    <text evidence="4 17">Amino-acid biosynthesis; L-valine biosynthesis; L-valine from pyruvate: step 4/4.</text>
</comment>
<comment type="caution">
    <text evidence="18">The sequence shown here is derived from an EMBL/GenBank/DDBJ whole genome shotgun (WGS) entry which is preliminary data.</text>
</comment>
<dbReference type="GO" id="GO:0009082">
    <property type="term" value="P:branched-chain amino acid biosynthetic process"/>
    <property type="evidence" value="ECO:0007669"/>
    <property type="project" value="UniProtKB-KW"/>
</dbReference>
<evidence type="ECO:0000256" key="6">
    <source>
        <dbReference type="ARBA" id="ARBA00009320"/>
    </source>
</evidence>
<dbReference type="Proteomes" id="UP001139263">
    <property type="component" value="Unassembled WGS sequence"/>
</dbReference>
<evidence type="ECO:0000256" key="1">
    <source>
        <dbReference type="ARBA" id="ARBA00001933"/>
    </source>
</evidence>
<dbReference type="GO" id="GO:0005829">
    <property type="term" value="C:cytosol"/>
    <property type="evidence" value="ECO:0007669"/>
    <property type="project" value="TreeGrafter"/>
</dbReference>
<dbReference type="InterPro" id="IPR018300">
    <property type="entry name" value="Aminotrans_IV_CS"/>
</dbReference>
<dbReference type="FunFam" id="3.20.10.10:FF:000008">
    <property type="entry name" value="Branched-chain-amino-acid aminotransferase"/>
    <property type="match status" value="1"/>
</dbReference>
<evidence type="ECO:0000256" key="11">
    <source>
        <dbReference type="ARBA" id="ARBA00023304"/>
    </source>
</evidence>
<dbReference type="InterPro" id="IPR043131">
    <property type="entry name" value="BCAT-like_N"/>
</dbReference>
<reference evidence="18" key="1">
    <citation type="submission" date="2022-03" db="EMBL/GenBank/DDBJ databases">
        <title>Draft Genome Sequence of Firmicute Strain S0AB, a Heterotrophic Iron/Sulfur-Oxidizing Extreme Acidophile.</title>
        <authorList>
            <person name="Vergara E."/>
            <person name="Pakostova E."/>
            <person name="Johnson D.B."/>
            <person name="Holmes D.S."/>
        </authorList>
    </citation>
    <scope>NUCLEOTIDE SEQUENCE</scope>
    <source>
        <strain evidence="18">S0AB</strain>
    </source>
</reference>
<keyword evidence="9 17" id="KW-0808">Transferase</keyword>
<dbReference type="NCBIfam" id="NF006185">
    <property type="entry name" value="PRK08320.1"/>
    <property type="match status" value="1"/>
</dbReference>
<evidence type="ECO:0000256" key="5">
    <source>
        <dbReference type="ARBA" id="ARBA00005072"/>
    </source>
</evidence>
<dbReference type="InterPro" id="IPR036038">
    <property type="entry name" value="Aminotransferase-like"/>
</dbReference>
<dbReference type="NCBIfam" id="TIGR01122">
    <property type="entry name" value="ilvE_I"/>
    <property type="match status" value="1"/>
</dbReference>
<dbReference type="PANTHER" id="PTHR42743:SF11">
    <property type="entry name" value="AMINODEOXYCHORISMATE LYASE"/>
    <property type="match status" value="1"/>
</dbReference>
<dbReference type="FunFam" id="3.30.470.10:FF:000006">
    <property type="entry name" value="Branched-chain-amino-acid aminotransferase"/>
    <property type="match status" value="1"/>
</dbReference>
<evidence type="ECO:0000313" key="18">
    <source>
        <dbReference type="EMBL" id="MCI0182818.1"/>
    </source>
</evidence>
<comment type="cofactor">
    <cofactor evidence="1 16">
        <name>pyridoxal 5'-phosphate</name>
        <dbReference type="ChEBI" id="CHEBI:597326"/>
    </cofactor>
</comment>
<dbReference type="PANTHER" id="PTHR42743">
    <property type="entry name" value="AMINO-ACID AMINOTRANSFERASE"/>
    <property type="match status" value="1"/>
</dbReference>
<dbReference type="InterPro" id="IPR001544">
    <property type="entry name" value="Aminotrans_IV"/>
</dbReference>
<dbReference type="CDD" id="cd01558">
    <property type="entry name" value="D-AAT_like"/>
    <property type="match status" value="1"/>
</dbReference>
<dbReference type="Gene3D" id="3.20.10.10">
    <property type="entry name" value="D-amino Acid Aminotransferase, subunit A, domain 2"/>
    <property type="match status" value="1"/>
</dbReference>
<sequence>MQNSLENLTQVQSLQVKSPERKIYLNGRLVSKEQAVVSVFDHGFLYGDGIFEGIRIYDGVIFRLDEHLVRLYESAKSILLTIPLEYEEMADAIIETVRANQLESGYIRVVISRGDGDLGLDPRNCPRANVIVIADVVRLFPEEFYENGLRIVTVPTQRNSPASMNPQVKSLNYLNSVMVKLEAARAGALEALTVNSQGYVCEGSGDNVFIVKRGKVYTPPTYLGALDGITRHAIMDLCEEMGLPLTETPFTRHDVYVADECFLTGTAAEVIPVIEVDGREIGSGQPGPITQQLLSEFRKIVRQQGRRVFS</sequence>
<evidence type="ECO:0000256" key="2">
    <source>
        <dbReference type="ARBA" id="ARBA00003109"/>
    </source>
</evidence>
<evidence type="ECO:0000256" key="4">
    <source>
        <dbReference type="ARBA" id="ARBA00004931"/>
    </source>
</evidence>
<evidence type="ECO:0000256" key="7">
    <source>
        <dbReference type="ARBA" id="ARBA00022576"/>
    </source>
</evidence>
<dbReference type="GO" id="GO:0004084">
    <property type="term" value="F:branched-chain-amino-acid transaminase activity"/>
    <property type="evidence" value="ECO:0007669"/>
    <property type="project" value="UniProtKB-EC"/>
</dbReference>
<dbReference type="EMBL" id="JALBUF010000002">
    <property type="protein sequence ID" value="MCI0182818.1"/>
    <property type="molecule type" value="Genomic_DNA"/>
</dbReference>
<keyword evidence="10 16" id="KW-0663">Pyridoxal phosphate</keyword>
<dbReference type="EC" id="2.6.1.42" evidence="17"/>
<comment type="pathway">
    <text evidence="3 17">Amino-acid biosynthesis; L-isoleucine biosynthesis; L-isoleucine from 2-oxobutanoate: step 4/4.</text>
</comment>
<evidence type="ECO:0000256" key="3">
    <source>
        <dbReference type="ARBA" id="ARBA00004824"/>
    </source>
</evidence>
<comment type="catalytic activity">
    <reaction evidence="12 17">
        <text>L-valine + 2-oxoglutarate = 3-methyl-2-oxobutanoate + L-glutamate</text>
        <dbReference type="Rhea" id="RHEA:24813"/>
        <dbReference type="ChEBI" id="CHEBI:11851"/>
        <dbReference type="ChEBI" id="CHEBI:16810"/>
        <dbReference type="ChEBI" id="CHEBI:29985"/>
        <dbReference type="ChEBI" id="CHEBI:57762"/>
        <dbReference type="EC" id="2.6.1.42"/>
    </reaction>
</comment>
<evidence type="ECO:0000256" key="15">
    <source>
        <dbReference type="RuleBase" id="RU004106"/>
    </source>
</evidence>
<evidence type="ECO:0000256" key="14">
    <source>
        <dbReference type="ARBA" id="ARBA00049229"/>
    </source>
</evidence>
<evidence type="ECO:0000256" key="8">
    <source>
        <dbReference type="ARBA" id="ARBA00022605"/>
    </source>
</evidence>
<dbReference type="Gene3D" id="3.30.470.10">
    <property type="match status" value="1"/>
</dbReference>
<evidence type="ECO:0000256" key="12">
    <source>
        <dbReference type="ARBA" id="ARBA00048212"/>
    </source>
</evidence>
<dbReference type="SUPFAM" id="SSF56752">
    <property type="entry name" value="D-aminoacid aminotransferase-like PLP-dependent enzymes"/>
    <property type="match status" value="1"/>
</dbReference>
<dbReference type="Pfam" id="PF01063">
    <property type="entry name" value="Aminotran_4"/>
    <property type="match status" value="1"/>
</dbReference>
<comment type="function">
    <text evidence="2 17">Acts on leucine, isoleucine and valine.</text>
</comment>
<dbReference type="PROSITE" id="PS00770">
    <property type="entry name" value="AA_TRANSFER_CLASS_4"/>
    <property type="match status" value="1"/>
</dbReference>
<dbReference type="InterPro" id="IPR005785">
    <property type="entry name" value="B_amino_transI"/>
</dbReference>
<proteinExistence type="inferred from homology"/>
<comment type="catalytic activity">
    <reaction evidence="13 17">
        <text>L-isoleucine + 2-oxoglutarate = (S)-3-methyl-2-oxopentanoate + L-glutamate</text>
        <dbReference type="Rhea" id="RHEA:24801"/>
        <dbReference type="ChEBI" id="CHEBI:16810"/>
        <dbReference type="ChEBI" id="CHEBI:29985"/>
        <dbReference type="ChEBI" id="CHEBI:35146"/>
        <dbReference type="ChEBI" id="CHEBI:58045"/>
        <dbReference type="EC" id="2.6.1.42"/>
    </reaction>
</comment>
<keyword evidence="11 17" id="KW-0100">Branched-chain amino acid biosynthesis</keyword>
<evidence type="ECO:0000313" key="19">
    <source>
        <dbReference type="Proteomes" id="UP001139263"/>
    </source>
</evidence>
<comment type="catalytic activity">
    <reaction evidence="14 17">
        <text>L-leucine + 2-oxoglutarate = 4-methyl-2-oxopentanoate + L-glutamate</text>
        <dbReference type="Rhea" id="RHEA:18321"/>
        <dbReference type="ChEBI" id="CHEBI:16810"/>
        <dbReference type="ChEBI" id="CHEBI:17865"/>
        <dbReference type="ChEBI" id="CHEBI:29985"/>
        <dbReference type="ChEBI" id="CHEBI:57427"/>
        <dbReference type="EC" id="2.6.1.42"/>
    </reaction>
</comment>
<dbReference type="InterPro" id="IPR050571">
    <property type="entry name" value="Class-IV_PLP-Dep_Aminotrnsfr"/>
</dbReference>
<keyword evidence="19" id="KW-1185">Reference proteome</keyword>
<evidence type="ECO:0000256" key="17">
    <source>
        <dbReference type="RuleBase" id="RU364094"/>
    </source>
</evidence>
<gene>
    <name evidence="17 18" type="primary">ilvE</name>
    <name evidence="18" type="ORF">MM817_01087</name>
</gene>
<dbReference type="InterPro" id="IPR043132">
    <property type="entry name" value="BCAT-like_C"/>
</dbReference>
<evidence type="ECO:0000256" key="10">
    <source>
        <dbReference type="ARBA" id="ARBA00022898"/>
    </source>
</evidence>
<evidence type="ECO:0000256" key="16">
    <source>
        <dbReference type="RuleBase" id="RU004516"/>
    </source>
</evidence>
<dbReference type="NCBIfam" id="NF005146">
    <property type="entry name" value="PRK06606.1"/>
    <property type="match status" value="1"/>
</dbReference>